<dbReference type="GO" id="GO:0016020">
    <property type="term" value="C:membrane"/>
    <property type="evidence" value="ECO:0007669"/>
    <property type="project" value="UniProtKB-SubCell"/>
</dbReference>
<feature type="transmembrane region" description="Helical" evidence="5">
    <location>
        <begin position="351"/>
        <end position="375"/>
    </location>
</feature>
<dbReference type="Proteomes" id="UP000039324">
    <property type="component" value="Unassembled WGS sequence"/>
</dbReference>
<feature type="transmembrane region" description="Helical" evidence="5">
    <location>
        <begin position="309"/>
        <end position="331"/>
    </location>
</feature>
<keyword evidence="3 5" id="KW-1133">Transmembrane helix</keyword>
<evidence type="ECO:0008006" key="8">
    <source>
        <dbReference type="Google" id="ProtNLM"/>
    </source>
</evidence>
<evidence type="ECO:0000313" key="7">
    <source>
        <dbReference type="Proteomes" id="UP000039324"/>
    </source>
</evidence>
<keyword evidence="4 5" id="KW-0472">Membrane</keyword>
<name>A0A0G4IH94_PLABS</name>
<proteinExistence type="predicted"/>
<reference evidence="6 7" key="1">
    <citation type="submission" date="2015-02" db="EMBL/GenBank/DDBJ databases">
        <authorList>
            <person name="Chooi Y.-H."/>
        </authorList>
    </citation>
    <scope>NUCLEOTIDE SEQUENCE [LARGE SCALE GENOMIC DNA]</scope>
    <source>
        <strain evidence="6">E3</strain>
    </source>
</reference>
<feature type="non-terminal residue" evidence="6">
    <location>
        <position position="1"/>
    </location>
</feature>
<feature type="transmembrane region" description="Helical" evidence="5">
    <location>
        <begin position="395"/>
        <end position="414"/>
    </location>
</feature>
<dbReference type="OrthoDB" id="73273at2759"/>
<evidence type="ECO:0000256" key="2">
    <source>
        <dbReference type="ARBA" id="ARBA00022692"/>
    </source>
</evidence>
<feature type="transmembrane region" description="Helical" evidence="5">
    <location>
        <begin position="81"/>
        <end position="104"/>
    </location>
</feature>
<dbReference type="OMA" id="YAYCAMY"/>
<protein>
    <recommendedName>
        <fullName evidence="8">LIMR family protein</fullName>
    </recommendedName>
</protein>
<dbReference type="PANTHER" id="PTHR31652:SF0">
    <property type="entry name" value="LIMR FAMILY PROTEIN DDB_G0283707-RELATED"/>
    <property type="match status" value="1"/>
</dbReference>
<comment type="subcellular location">
    <subcellularLocation>
        <location evidence="1">Membrane</location>
        <topology evidence="1">Multi-pass membrane protein</topology>
    </subcellularLocation>
</comment>
<dbReference type="InterPro" id="IPR006876">
    <property type="entry name" value="LMBR1-like_membr_prot"/>
</dbReference>
<feature type="transmembrane region" description="Helical" evidence="5">
    <location>
        <begin position="49"/>
        <end position="69"/>
    </location>
</feature>
<evidence type="ECO:0000256" key="5">
    <source>
        <dbReference type="SAM" id="Phobius"/>
    </source>
</evidence>
<feature type="transmembrane region" description="Helical" evidence="5">
    <location>
        <begin position="183"/>
        <end position="210"/>
    </location>
</feature>
<feature type="transmembrane region" description="Helical" evidence="5">
    <location>
        <begin position="453"/>
        <end position="473"/>
    </location>
</feature>
<sequence>LTVLSLRVAMSLDMVGMVVIMAGTAVLAIAAAVLLVIKFGHPDDKNTAMFPKFIVVLSLFLATACVLMFPLDVACTRAQSGVFAVGALWLTLFSIIAFLIVFVIPFAVFYYEESDGLSNPHVKRAVIYSLVFVAVFAIIVTCMFMLFGFVPIPAEEIQARRDQFPHVKFARKPDRVHWHKVPLALFAFAVMSLLGWALFMLFTPIGLITLPMDLFNAFRTRPQPMSLQEYAKHKLELGRKASELLAAAKGQDEDRNNLDRTVTKKVAKADKKSFAQLQVATYRLKKRRALLEEAYVLRGGNPLWHAFKLFLGFVALLLTLSWIAHIVSHLMAGATPALNSVFQWLEGNGTFPLLGIIAFTLHAIYLLVAAVKGAFRFSLGLSCMKIYPMELGNTYMSAFLVNMWLVLALTIPLIQFCSMSFNVYAADTTIESIFKWHINMLGMFNKFLFRFDIYLYVMGGVALITTIFTIILPKNTTKQVDARLRALARGEIQLS</sequence>
<dbReference type="EMBL" id="CDSF01000001">
    <property type="protein sequence ID" value="CEO94500.1"/>
    <property type="molecule type" value="Genomic_DNA"/>
</dbReference>
<dbReference type="AlphaFoldDB" id="A0A0G4IH94"/>
<evidence type="ECO:0000256" key="4">
    <source>
        <dbReference type="ARBA" id="ARBA00023136"/>
    </source>
</evidence>
<feature type="transmembrane region" description="Helical" evidence="5">
    <location>
        <begin position="14"/>
        <end position="37"/>
    </location>
</feature>
<evidence type="ECO:0000313" key="6">
    <source>
        <dbReference type="EMBL" id="CEO94500.1"/>
    </source>
</evidence>
<evidence type="ECO:0000256" key="1">
    <source>
        <dbReference type="ARBA" id="ARBA00004141"/>
    </source>
</evidence>
<accession>A0A0G4IH94</accession>
<dbReference type="Pfam" id="PF04791">
    <property type="entry name" value="LMBR1"/>
    <property type="match status" value="2"/>
</dbReference>
<gene>
    <name evidence="6" type="ORF">PBRA_000285</name>
</gene>
<dbReference type="PANTHER" id="PTHR31652">
    <property type="entry name" value="LIMR FAMILY PROTEIN DDB_G0283707-RELATED"/>
    <property type="match status" value="1"/>
</dbReference>
<keyword evidence="2 5" id="KW-0812">Transmembrane</keyword>
<feature type="transmembrane region" description="Helical" evidence="5">
    <location>
        <begin position="125"/>
        <end position="150"/>
    </location>
</feature>
<keyword evidence="7" id="KW-1185">Reference proteome</keyword>
<evidence type="ECO:0000256" key="3">
    <source>
        <dbReference type="ARBA" id="ARBA00022989"/>
    </source>
</evidence>
<organism evidence="6 7">
    <name type="scientific">Plasmodiophora brassicae</name>
    <name type="common">Clubroot disease agent</name>
    <dbReference type="NCBI Taxonomy" id="37360"/>
    <lineage>
        <taxon>Eukaryota</taxon>
        <taxon>Sar</taxon>
        <taxon>Rhizaria</taxon>
        <taxon>Endomyxa</taxon>
        <taxon>Phytomyxea</taxon>
        <taxon>Plasmodiophorida</taxon>
        <taxon>Plasmodiophoridae</taxon>
        <taxon>Plasmodiophora</taxon>
    </lineage>
</organism>
<dbReference type="STRING" id="37360.A0A0G4IH94"/>